<dbReference type="InterPro" id="IPR018728">
    <property type="entry name" value="DUF2268"/>
</dbReference>
<sequence>MKKVALFTLLLCTTATHLFSQNKVDVIFLTDHYEAYLQKANSSADQQELYTSTVQLPIYSTYFKTSQYAPFVFEELASETVNNEKLTSQVKQIKSNKAKIQELIEKSFEKCTTSIPLDQLSIYVIPPKSELNFMSDTMSGVFGLTAGENAILLSIDPTINGWEKMLSYAVAHEYYHAYWTKQNYHKITGWNILDFMCFEGRADYFAKQLFPKVRTPWTETLSKQEEKELWESLLPELTNQDFEFLLQVMFGSDNYPKWGGYALGYTITNNALQKENTLSISEWTTKQPIELLALTDFQTD</sequence>
<feature type="domain" description="DUF2268" evidence="2">
    <location>
        <begin position="101"/>
        <end position="291"/>
    </location>
</feature>
<dbReference type="Pfam" id="PF10026">
    <property type="entry name" value="DUF2268"/>
    <property type="match status" value="1"/>
</dbReference>
<dbReference type="Proteomes" id="UP000292262">
    <property type="component" value="Unassembled WGS sequence"/>
</dbReference>
<organism evidence="3 4">
    <name type="scientific">Aquimarina brevivitae</name>
    <dbReference type="NCBI Taxonomy" id="323412"/>
    <lineage>
        <taxon>Bacteria</taxon>
        <taxon>Pseudomonadati</taxon>
        <taxon>Bacteroidota</taxon>
        <taxon>Flavobacteriia</taxon>
        <taxon>Flavobacteriales</taxon>
        <taxon>Flavobacteriaceae</taxon>
        <taxon>Aquimarina</taxon>
    </lineage>
</organism>
<keyword evidence="1" id="KW-0732">Signal</keyword>
<proteinExistence type="predicted"/>
<dbReference type="RefSeq" id="WP_130284925.1">
    <property type="nucleotide sequence ID" value="NZ_SGXE01000001.1"/>
</dbReference>
<dbReference type="OrthoDB" id="1437293at2"/>
<evidence type="ECO:0000259" key="2">
    <source>
        <dbReference type="Pfam" id="PF10026"/>
    </source>
</evidence>
<comment type="caution">
    <text evidence="3">The sequence shown here is derived from an EMBL/GenBank/DDBJ whole genome shotgun (WGS) entry which is preliminary data.</text>
</comment>
<dbReference type="EMBL" id="SGXE01000001">
    <property type="protein sequence ID" value="RZS99061.1"/>
    <property type="molecule type" value="Genomic_DNA"/>
</dbReference>
<protein>
    <submittedName>
        <fullName evidence="3">Uncharacterized protein YjaZ</fullName>
    </submittedName>
</protein>
<evidence type="ECO:0000313" key="4">
    <source>
        <dbReference type="Proteomes" id="UP000292262"/>
    </source>
</evidence>
<keyword evidence="4" id="KW-1185">Reference proteome</keyword>
<feature type="signal peptide" evidence="1">
    <location>
        <begin position="1"/>
        <end position="20"/>
    </location>
</feature>
<feature type="chain" id="PRO_5020839043" evidence="1">
    <location>
        <begin position="21"/>
        <end position="300"/>
    </location>
</feature>
<reference evidence="3 4" key="1">
    <citation type="submission" date="2019-02" db="EMBL/GenBank/DDBJ databases">
        <title>Genomic Encyclopedia of Type Strains, Phase IV (KMG-IV): sequencing the most valuable type-strain genomes for metagenomic binning, comparative biology and taxonomic classification.</title>
        <authorList>
            <person name="Goeker M."/>
        </authorList>
    </citation>
    <scope>NUCLEOTIDE SEQUENCE [LARGE SCALE GENOMIC DNA]</scope>
    <source>
        <strain evidence="3 4">DSM 17196</strain>
    </source>
</reference>
<evidence type="ECO:0000313" key="3">
    <source>
        <dbReference type="EMBL" id="RZS99061.1"/>
    </source>
</evidence>
<name>A0A4Q7PF37_9FLAO</name>
<evidence type="ECO:0000256" key="1">
    <source>
        <dbReference type="SAM" id="SignalP"/>
    </source>
</evidence>
<dbReference type="AlphaFoldDB" id="A0A4Q7PF37"/>
<gene>
    <name evidence="3" type="ORF">EV197_0265</name>
</gene>
<accession>A0A4Q7PF37</accession>